<evidence type="ECO:0000313" key="11">
    <source>
        <dbReference type="Proteomes" id="UP000272025"/>
    </source>
</evidence>
<dbReference type="EC" id="2.3.2.31" evidence="2"/>
<dbReference type="Proteomes" id="UP000272025">
    <property type="component" value="Unassembled WGS sequence"/>
</dbReference>
<evidence type="ECO:0000256" key="6">
    <source>
        <dbReference type="ARBA" id="ARBA00022771"/>
    </source>
</evidence>
<dbReference type="STRING" id="1314773.A0A3N2PL67"/>
<evidence type="ECO:0000256" key="4">
    <source>
        <dbReference type="ARBA" id="ARBA00022723"/>
    </source>
</evidence>
<evidence type="ECO:0000256" key="1">
    <source>
        <dbReference type="ARBA" id="ARBA00001798"/>
    </source>
</evidence>
<keyword evidence="6" id="KW-0863">Zinc-finger</keyword>
<dbReference type="AlphaFoldDB" id="A0A3N2PL67"/>
<keyword evidence="11" id="KW-1185">Reference proteome</keyword>
<reference evidence="10 11" key="1">
    <citation type="journal article" date="2018" name="Mol. Ecol.">
        <title>The obligate alkalophilic soda-lake fungus Sodiomyces alkalinus has shifted to a protein diet.</title>
        <authorList>
            <person name="Grum-Grzhimaylo A.A."/>
            <person name="Falkoski D.L."/>
            <person name="van den Heuvel J."/>
            <person name="Valero-Jimenez C.A."/>
            <person name="Min B."/>
            <person name="Choi I.G."/>
            <person name="Lipzen A."/>
            <person name="Daum C.G."/>
            <person name="Aanen D.K."/>
            <person name="Tsang A."/>
            <person name="Henrissat B."/>
            <person name="Bilanenko E.N."/>
            <person name="de Vries R.P."/>
            <person name="van Kan J.A.L."/>
            <person name="Grigoriev I.V."/>
            <person name="Debets A.J.M."/>
        </authorList>
    </citation>
    <scope>NUCLEOTIDE SEQUENCE [LARGE SCALE GENOMIC DNA]</scope>
    <source>
        <strain evidence="10 11">F11</strain>
    </source>
</reference>
<evidence type="ECO:0000256" key="8">
    <source>
        <dbReference type="ARBA" id="ARBA00022833"/>
    </source>
</evidence>
<dbReference type="InterPro" id="IPR044066">
    <property type="entry name" value="TRIAD_supradom"/>
</dbReference>
<evidence type="ECO:0000313" key="10">
    <source>
        <dbReference type="EMBL" id="ROT35273.1"/>
    </source>
</evidence>
<sequence>ECVSCLDKLPVTGVIKLTCHSYCPECFQRLIATACEHEQSWPATCCLNEIPACTILSNLPHDSELYDIFRARCVEWNTRPAHRIYCSHPSCRLFVPPANIDPATRTARCPAGHATCTLCREPQHPSTTACRLDGDAALTEALAQEEGWVHCARCRALVEHRDGCEHMICRCGYQFCYVC</sequence>
<feature type="non-terminal residue" evidence="10">
    <location>
        <position position="1"/>
    </location>
</feature>
<organism evidence="10 11">
    <name type="scientific">Sodiomyces alkalinus (strain CBS 110278 / VKM F-3762 / F11)</name>
    <name type="common">Alkaliphilic filamentous fungus</name>
    <dbReference type="NCBI Taxonomy" id="1314773"/>
    <lineage>
        <taxon>Eukaryota</taxon>
        <taxon>Fungi</taxon>
        <taxon>Dikarya</taxon>
        <taxon>Ascomycota</taxon>
        <taxon>Pezizomycotina</taxon>
        <taxon>Sordariomycetes</taxon>
        <taxon>Hypocreomycetidae</taxon>
        <taxon>Glomerellales</taxon>
        <taxon>Plectosphaerellaceae</taxon>
        <taxon>Sodiomyces</taxon>
    </lineage>
</organism>
<dbReference type="SUPFAM" id="SSF57850">
    <property type="entry name" value="RING/U-box"/>
    <property type="match status" value="1"/>
</dbReference>
<evidence type="ECO:0000256" key="7">
    <source>
        <dbReference type="ARBA" id="ARBA00022786"/>
    </source>
</evidence>
<dbReference type="Gene3D" id="1.20.120.1750">
    <property type="match status" value="1"/>
</dbReference>
<dbReference type="OrthoDB" id="9977870at2759"/>
<dbReference type="RefSeq" id="XP_028463079.1">
    <property type="nucleotide sequence ID" value="XM_028607479.1"/>
</dbReference>
<dbReference type="InterPro" id="IPR002867">
    <property type="entry name" value="IBR_dom"/>
</dbReference>
<proteinExistence type="predicted"/>
<dbReference type="GO" id="GO:0008270">
    <property type="term" value="F:zinc ion binding"/>
    <property type="evidence" value="ECO:0007669"/>
    <property type="project" value="UniProtKB-KW"/>
</dbReference>
<dbReference type="EMBL" id="ML119061">
    <property type="protein sequence ID" value="ROT35273.1"/>
    <property type="molecule type" value="Genomic_DNA"/>
</dbReference>
<dbReference type="PANTHER" id="PTHR11685">
    <property type="entry name" value="RBR FAMILY RING FINGER AND IBR DOMAIN-CONTAINING"/>
    <property type="match status" value="1"/>
</dbReference>
<dbReference type="GeneID" id="39575957"/>
<dbReference type="GO" id="GO:0016567">
    <property type="term" value="P:protein ubiquitination"/>
    <property type="evidence" value="ECO:0007669"/>
    <property type="project" value="InterPro"/>
</dbReference>
<dbReference type="GO" id="GO:0061630">
    <property type="term" value="F:ubiquitin protein ligase activity"/>
    <property type="evidence" value="ECO:0007669"/>
    <property type="project" value="UniProtKB-EC"/>
</dbReference>
<keyword evidence="8" id="KW-0862">Zinc</keyword>
<comment type="catalytic activity">
    <reaction evidence="1">
        <text>[E2 ubiquitin-conjugating enzyme]-S-ubiquitinyl-L-cysteine + [acceptor protein]-L-lysine = [E2 ubiquitin-conjugating enzyme]-L-cysteine + [acceptor protein]-N(6)-ubiquitinyl-L-lysine.</text>
        <dbReference type="EC" id="2.3.2.31"/>
    </reaction>
</comment>
<keyword evidence="3" id="KW-0808">Transferase</keyword>
<evidence type="ECO:0000256" key="2">
    <source>
        <dbReference type="ARBA" id="ARBA00012251"/>
    </source>
</evidence>
<dbReference type="PROSITE" id="PS51873">
    <property type="entry name" value="TRIAD"/>
    <property type="match status" value="1"/>
</dbReference>
<protein>
    <recommendedName>
        <fullName evidence="2">RBR-type E3 ubiquitin transferase</fullName>
        <ecNumber evidence="2">2.3.2.31</ecNumber>
    </recommendedName>
</protein>
<dbReference type="Pfam" id="PF01485">
    <property type="entry name" value="IBR"/>
    <property type="match status" value="2"/>
</dbReference>
<dbReference type="InterPro" id="IPR031127">
    <property type="entry name" value="E3_UB_ligase_RBR"/>
</dbReference>
<gene>
    <name evidence="10" type="ORF">SODALDRAFT_265715</name>
</gene>
<evidence type="ECO:0000259" key="9">
    <source>
        <dbReference type="PROSITE" id="PS51873"/>
    </source>
</evidence>
<accession>A0A3N2PL67</accession>
<evidence type="ECO:0000256" key="5">
    <source>
        <dbReference type="ARBA" id="ARBA00022737"/>
    </source>
</evidence>
<keyword evidence="4" id="KW-0479">Metal-binding</keyword>
<feature type="domain" description="RING-type" evidence="9">
    <location>
        <begin position="1"/>
        <end position="179"/>
    </location>
</feature>
<keyword evidence="7" id="KW-0833">Ubl conjugation pathway</keyword>
<feature type="non-terminal residue" evidence="10">
    <location>
        <position position="179"/>
    </location>
</feature>
<evidence type="ECO:0000256" key="3">
    <source>
        <dbReference type="ARBA" id="ARBA00022679"/>
    </source>
</evidence>
<keyword evidence="5" id="KW-0677">Repeat</keyword>
<name>A0A3N2PL67_SODAK</name>